<keyword evidence="2" id="KW-1185">Reference proteome</keyword>
<proteinExistence type="predicted"/>
<gene>
    <name evidence="1" type="ORF">SAMN06296052_11045</name>
</gene>
<dbReference type="InterPro" id="IPR051209">
    <property type="entry name" value="FAD-bind_Monooxygenase_sf"/>
</dbReference>
<dbReference type="Pfam" id="PF13450">
    <property type="entry name" value="NAD_binding_8"/>
    <property type="match status" value="1"/>
</dbReference>
<dbReference type="PANTHER" id="PTHR42877">
    <property type="entry name" value="L-ORNITHINE N(5)-MONOOXYGENASE-RELATED"/>
    <property type="match status" value="1"/>
</dbReference>
<protein>
    <submittedName>
        <fullName evidence="1">NAD(P)-binding Rossmann-like domain-containing protein</fullName>
    </submittedName>
</protein>
<dbReference type="Proteomes" id="UP000198432">
    <property type="component" value="Unassembled WGS sequence"/>
</dbReference>
<dbReference type="EMBL" id="FZOQ01000010">
    <property type="protein sequence ID" value="SNS63599.1"/>
    <property type="molecule type" value="Genomic_DNA"/>
</dbReference>
<dbReference type="Gene3D" id="3.50.50.60">
    <property type="entry name" value="FAD/NAD(P)-binding domain"/>
    <property type="match status" value="1"/>
</dbReference>
<dbReference type="AlphaFoldDB" id="A0A239G343"/>
<organism evidence="1 2">
    <name type="scientific">Pontibacter ummariensis</name>
    <dbReference type="NCBI Taxonomy" id="1610492"/>
    <lineage>
        <taxon>Bacteria</taxon>
        <taxon>Pseudomonadati</taxon>
        <taxon>Bacteroidota</taxon>
        <taxon>Cytophagia</taxon>
        <taxon>Cytophagales</taxon>
        <taxon>Hymenobacteraceae</taxon>
        <taxon>Pontibacter</taxon>
    </lineage>
</organism>
<sequence>MRADFQVRIVGAGFAGLTAALRLKKSGRNSFVLFERATEVGGTWRENLYPGCACDVASPLYSFADEPNPDWRKLYSEQPDILHYLKAVVSKNTWPSTFASAQIL</sequence>
<dbReference type="RefSeq" id="WP_245842507.1">
    <property type="nucleotide sequence ID" value="NZ_FZOQ01000010.1"/>
</dbReference>
<dbReference type="PRINTS" id="PR00419">
    <property type="entry name" value="ADXRDTASE"/>
</dbReference>
<reference evidence="2" key="1">
    <citation type="submission" date="2017-06" db="EMBL/GenBank/DDBJ databases">
        <authorList>
            <person name="Varghese N."/>
            <person name="Submissions S."/>
        </authorList>
    </citation>
    <scope>NUCLEOTIDE SEQUENCE [LARGE SCALE GENOMIC DNA]</scope>
    <source>
        <strain evidence="2">NKM1</strain>
    </source>
</reference>
<dbReference type="PANTHER" id="PTHR42877:SF4">
    <property type="entry name" value="FAD_NAD(P)-BINDING DOMAIN-CONTAINING PROTEIN-RELATED"/>
    <property type="match status" value="1"/>
</dbReference>
<dbReference type="SUPFAM" id="SSF51905">
    <property type="entry name" value="FAD/NAD(P)-binding domain"/>
    <property type="match status" value="1"/>
</dbReference>
<evidence type="ECO:0000313" key="2">
    <source>
        <dbReference type="Proteomes" id="UP000198432"/>
    </source>
</evidence>
<name>A0A239G343_9BACT</name>
<evidence type="ECO:0000313" key="1">
    <source>
        <dbReference type="EMBL" id="SNS63599.1"/>
    </source>
</evidence>
<accession>A0A239G343</accession>
<dbReference type="InterPro" id="IPR036188">
    <property type="entry name" value="FAD/NAD-bd_sf"/>
</dbReference>